<dbReference type="STRING" id="446468.Ndas_1738"/>
<evidence type="ECO:0000313" key="2">
    <source>
        <dbReference type="Proteomes" id="UP000002219"/>
    </source>
</evidence>
<dbReference type="HOGENOM" id="CLU_1106256_0_0_11"/>
<dbReference type="KEGG" id="nda:Ndas_1738"/>
<dbReference type="SUPFAM" id="SSF46894">
    <property type="entry name" value="C-terminal effector domain of the bipartite response regulators"/>
    <property type="match status" value="1"/>
</dbReference>
<gene>
    <name evidence="1" type="ordered locus">Ndas_1738</name>
</gene>
<dbReference type="GO" id="GO:0006355">
    <property type="term" value="P:regulation of DNA-templated transcription"/>
    <property type="evidence" value="ECO:0007669"/>
    <property type="project" value="InterPro"/>
</dbReference>
<dbReference type="Gene3D" id="1.10.10.10">
    <property type="entry name" value="Winged helix-like DNA-binding domain superfamily/Winged helix DNA-binding domain"/>
    <property type="match status" value="1"/>
</dbReference>
<dbReference type="InterPro" id="IPR016032">
    <property type="entry name" value="Sig_transdc_resp-reg_C-effctor"/>
</dbReference>
<dbReference type="RefSeq" id="WP_013152773.1">
    <property type="nucleotide sequence ID" value="NC_014210.1"/>
</dbReference>
<reference evidence="1 2" key="1">
    <citation type="journal article" date="2010" name="Stand. Genomic Sci.">
        <title>Complete genome sequence of Nocardiopsis dassonvillei type strain (IMRU 509).</title>
        <authorList>
            <person name="Sun H."/>
            <person name="Lapidus A."/>
            <person name="Nolan M."/>
            <person name="Lucas S."/>
            <person name="Del Rio T.G."/>
            <person name="Tice H."/>
            <person name="Cheng J.F."/>
            <person name="Tapia R."/>
            <person name="Han C."/>
            <person name="Goodwin L."/>
            <person name="Pitluck S."/>
            <person name="Pagani I."/>
            <person name="Ivanova N."/>
            <person name="Mavromatis K."/>
            <person name="Mikhailova N."/>
            <person name="Pati A."/>
            <person name="Chen A."/>
            <person name="Palaniappan K."/>
            <person name="Land M."/>
            <person name="Hauser L."/>
            <person name="Chang Y.J."/>
            <person name="Jeffries C.D."/>
            <person name="Djao O.D."/>
            <person name="Rohde M."/>
            <person name="Sikorski J."/>
            <person name="Goker M."/>
            <person name="Woyke T."/>
            <person name="Bristow J."/>
            <person name="Eisen J.A."/>
            <person name="Markowitz V."/>
            <person name="Hugenholtz P."/>
            <person name="Kyrpides N.C."/>
            <person name="Klenk H.P."/>
        </authorList>
    </citation>
    <scope>NUCLEOTIDE SEQUENCE [LARGE SCALE GENOMIC DNA]</scope>
    <source>
        <strain evidence="2">ATCC 23218 / DSM 43111 / CIP 107115 / JCM 7437 / KCTC 9190 / NBRC 14626 / NCTC 10488 / NRRL B-5397 / IMRU 509</strain>
    </source>
</reference>
<dbReference type="OrthoDB" id="3728246at2"/>
<proteinExistence type="predicted"/>
<dbReference type="AlphaFoldDB" id="D7B4X6"/>
<dbReference type="Proteomes" id="UP000002219">
    <property type="component" value="Chromosome 1"/>
</dbReference>
<sequence length="251" mass="27411">MNLAPPLDGGDEDVDARDLTARFWEEVELLGDPLPEVRMTTVSASILGASAVTRITESAGPSRRIDLRMTATHSDLLEGGNRRAIALLSDRGVRVRVAPDGFPTMLVIGSRVGFVESNRADDATKLRVVRSPGMIDWMIRYQRALWDRAVGFSNLRDALGILDNDNQARAMYYLCSGMKDESAARCMGVSVRTYRRHVAGVMSALGASSRFKAGLRAHQLGLYRLCSEAGTGPKETASPLPDVPAQINWCF</sequence>
<organism evidence="1 2">
    <name type="scientific">Nocardiopsis dassonvillei (strain ATCC 23218 / DSM 43111 / CIP 107115 / JCM 7437 / KCTC 9190 / NBRC 14626 / NCTC 10488 / NRRL B-5397 / IMRU 509)</name>
    <name type="common">Actinomadura dassonvillei</name>
    <dbReference type="NCBI Taxonomy" id="446468"/>
    <lineage>
        <taxon>Bacteria</taxon>
        <taxon>Bacillati</taxon>
        <taxon>Actinomycetota</taxon>
        <taxon>Actinomycetes</taxon>
        <taxon>Streptosporangiales</taxon>
        <taxon>Nocardiopsidaceae</taxon>
        <taxon>Nocardiopsis</taxon>
    </lineage>
</organism>
<dbReference type="InterPro" id="IPR036388">
    <property type="entry name" value="WH-like_DNA-bd_sf"/>
</dbReference>
<dbReference type="EMBL" id="CP002040">
    <property type="protein sequence ID" value="ADH67166.1"/>
    <property type="molecule type" value="Genomic_DNA"/>
</dbReference>
<name>D7B4X6_NOCDD</name>
<protein>
    <submittedName>
        <fullName evidence="1">Response regulator receiver protein</fullName>
    </submittedName>
</protein>
<accession>D7B4X6</accession>
<keyword evidence="2" id="KW-1185">Reference proteome</keyword>
<dbReference type="GO" id="GO:0003677">
    <property type="term" value="F:DNA binding"/>
    <property type="evidence" value="ECO:0007669"/>
    <property type="project" value="InterPro"/>
</dbReference>
<dbReference type="eggNOG" id="COG2197">
    <property type="taxonomic scope" value="Bacteria"/>
</dbReference>
<dbReference type="GeneID" id="91484338"/>
<evidence type="ECO:0000313" key="1">
    <source>
        <dbReference type="EMBL" id="ADH67166.1"/>
    </source>
</evidence>